<name>Q2GM63_CHAGB</name>
<evidence type="ECO:0000256" key="1">
    <source>
        <dbReference type="SAM" id="Coils"/>
    </source>
</evidence>
<evidence type="ECO:0000313" key="4">
    <source>
        <dbReference type="Proteomes" id="UP000001056"/>
    </source>
</evidence>
<protein>
    <submittedName>
        <fullName evidence="3">Uncharacterized protein</fullName>
    </submittedName>
</protein>
<feature type="compositionally biased region" description="Basic and acidic residues" evidence="2">
    <location>
        <begin position="627"/>
        <end position="651"/>
    </location>
</feature>
<feature type="region of interest" description="Disordered" evidence="2">
    <location>
        <begin position="326"/>
        <end position="437"/>
    </location>
</feature>
<gene>
    <name evidence="3" type="ORF">CHGG_10941</name>
</gene>
<dbReference type="RefSeq" id="XP_001226208.1">
    <property type="nucleotide sequence ID" value="XM_001226207.1"/>
</dbReference>
<keyword evidence="1" id="KW-0175">Coiled coil</keyword>
<feature type="compositionally biased region" description="Low complexity" evidence="2">
    <location>
        <begin position="566"/>
        <end position="581"/>
    </location>
</feature>
<sequence>MTTSCEGWVARGAIGAHIVSQSPCYRIMNLSLFAVPESFTPGPALHIPVPAHLQHAPHVASAIFRTPWLGFTRPLPTTNSPPRPDLAEEPPPNPDLMEVYMVPSVCRWPYQPSWELDGFNFNLGLADTSGSEIRALYRQHHSADVTSFGHPWEPNYSHIVATNVAFVFQAMLDCRDAYATPQFWSRAHAACRVPGIELEQFLQNAELFSRAREAYLQTAAGCPNNAASLADEWATFVASTFAALALPPPPVAPAPPSAFLFWWGQTAHHHPAQQPTTAADLMPWAAAGWDVLQQPGMSYPPAWWWDSDPNHPFAEQQGAHPAAFRRLPLRPTGPGLNHMAAKRRQDEMVTPTPECRNPKRRKAYPNPAPAHSPAAPILPSIEDGHDEPPGPSPAPPPDDQTPPPRAEHHRQPSTQRATGPAATDPSPLRGNPDTDAVEGSLDALLRSDDPSARGNAEPPSTGHLLPVQACLAELAMRVDTLEMERAAHERVVAELVKRIKDLESRPCCCKRAAWEEGDCDRTHWEDRVEDGEGEHIEHPATSESEAEAESDSEGDGSSASDDEQGQNQDHYNLTQQQQQNPHPHHIYDASYNPHPHHIYFESSNGEDDEEPASTDDNEWEVDSAASGKDRYCKGERLHSLSHSHHDNDSSS</sequence>
<feature type="region of interest" description="Disordered" evidence="2">
    <location>
        <begin position="529"/>
        <end position="651"/>
    </location>
</feature>
<feature type="compositionally biased region" description="Pro residues" evidence="2">
    <location>
        <begin position="389"/>
        <end position="404"/>
    </location>
</feature>
<dbReference type="HOGENOM" id="CLU_420909_0_0_1"/>
<organism evidence="3 4">
    <name type="scientific">Chaetomium globosum (strain ATCC 6205 / CBS 148.51 / DSM 1962 / NBRC 6347 / NRRL 1970)</name>
    <name type="common">Soil fungus</name>
    <dbReference type="NCBI Taxonomy" id="306901"/>
    <lineage>
        <taxon>Eukaryota</taxon>
        <taxon>Fungi</taxon>
        <taxon>Dikarya</taxon>
        <taxon>Ascomycota</taxon>
        <taxon>Pezizomycotina</taxon>
        <taxon>Sordariomycetes</taxon>
        <taxon>Sordariomycetidae</taxon>
        <taxon>Sordariales</taxon>
        <taxon>Chaetomiaceae</taxon>
        <taxon>Chaetomium</taxon>
    </lineage>
</organism>
<accession>Q2GM63</accession>
<dbReference type="OrthoDB" id="10437651at2759"/>
<evidence type="ECO:0000256" key="2">
    <source>
        <dbReference type="SAM" id="MobiDB-lite"/>
    </source>
</evidence>
<dbReference type="InParanoid" id="Q2GM63"/>
<feature type="compositionally biased region" description="Acidic residues" evidence="2">
    <location>
        <begin position="604"/>
        <end position="621"/>
    </location>
</feature>
<feature type="coiled-coil region" evidence="1">
    <location>
        <begin position="471"/>
        <end position="505"/>
    </location>
</feature>
<dbReference type="EMBL" id="CH408036">
    <property type="protein sequence ID" value="EAQ83123.1"/>
    <property type="molecule type" value="Genomic_DNA"/>
</dbReference>
<dbReference type="GeneID" id="4397086"/>
<reference evidence="4" key="1">
    <citation type="journal article" date="2015" name="Genome Announc.">
        <title>Draft genome sequence of the cellulolytic fungus Chaetomium globosum.</title>
        <authorList>
            <person name="Cuomo C.A."/>
            <person name="Untereiner W.A."/>
            <person name="Ma L.-J."/>
            <person name="Grabherr M."/>
            <person name="Birren B.W."/>
        </authorList>
    </citation>
    <scope>NUCLEOTIDE SEQUENCE [LARGE SCALE GENOMIC DNA]</scope>
    <source>
        <strain evidence="4">ATCC 6205 / CBS 148.51 / DSM 1962 / NBRC 6347 / NRRL 1970</strain>
    </source>
</reference>
<dbReference type="AlphaFoldDB" id="Q2GM63"/>
<keyword evidence="4" id="KW-1185">Reference proteome</keyword>
<dbReference type="VEuPathDB" id="FungiDB:CHGG_10941"/>
<dbReference type="Proteomes" id="UP000001056">
    <property type="component" value="Unassembled WGS sequence"/>
</dbReference>
<evidence type="ECO:0000313" key="3">
    <source>
        <dbReference type="EMBL" id="EAQ83123.1"/>
    </source>
</evidence>
<proteinExistence type="predicted"/>
<feature type="compositionally biased region" description="Acidic residues" evidence="2">
    <location>
        <begin position="544"/>
        <end position="564"/>
    </location>
</feature>